<keyword evidence="2" id="KW-1185">Reference proteome</keyword>
<protein>
    <submittedName>
        <fullName evidence="1">Uncharacterized protein</fullName>
    </submittedName>
</protein>
<dbReference type="STRING" id="1679444.PYTT_1823"/>
<evidence type="ECO:0000313" key="1">
    <source>
        <dbReference type="EMBL" id="SEH93217.1"/>
    </source>
</evidence>
<dbReference type="KEGG" id="agl:PYTT_1823"/>
<organism evidence="1 2">
    <name type="scientific">Akkermansia glycaniphila</name>
    <dbReference type="NCBI Taxonomy" id="1679444"/>
    <lineage>
        <taxon>Bacteria</taxon>
        <taxon>Pseudomonadati</taxon>
        <taxon>Verrucomicrobiota</taxon>
        <taxon>Verrucomicrobiia</taxon>
        <taxon>Verrucomicrobiales</taxon>
        <taxon>Akkermansiaceae</taxon>
        <taxon>Akkermansia</taxon>
    </lineage>
</organism>
<evidence type="ECO:0000313" key="2">
    <source>
        <dbReference type="Proteomes" id="UP000176204"/>
    </source>
</evidence>
<gene>
    <name evidence="1" type="ORF">PYTT_1823</name>
</gene>
<name>A0A1C7P962_9BACT</name>
<dbReference type="OrthoDB" id="198200at2"/>
<sequence length="377" mass="43026">MLSDITHIIKSGIVDNTTPGTVTLTLTCVGMEEPLVFTLEGDCLRDLAGCRLEFSNPLHTGILRDKEQTFLEIIRQRGEYLCLGDFTASRRLCDLDNKRARHNLLSLEIFDIDGGRILIESSSMELTIGEHRWQMEPTDEYAQIMSNQDMYRSHVQQFINSYTGILDDENDPLPSIPWDGRLRRAEAAAVIYPSVHDKYRQEADGLVRESYVLNRTDRLAELARDEETGRPTESNFFHNAGVLDFLLPGEVDAVREAMRHPVFESLSNLTQEIQTTLQTMLEDSENGDREPNPTVSEIMRVHGFIVPHVLATILQSQENIIDPPVLTHRIEALLRRIQKDIRLLHQIPAETSHQIILLAEDLMRQLTDFGYSFCKKS</sequence>
<dbReference type="RefSeq" id="WP_067777789.1">
    <property type="nucleotide sequence ID" value="NZ_JACVVN010000012.1"/>
</dbReference>
<accession>A0A1C7P962</accession>
<reference evidence="2" key="1">
    <citation type="submission" date="2016-09" db="EMBL/GenBank/DDBJ databases">
        <authorList>
            <person name="Koehorst J."/>
        </authorList>
    </citation>
    <scope>NUCLEOTIDE SEQUENCE [LARGE SCALE GENOMIC DNA]</scope>
</reference>
<dbReference type="Proteomes" id="UP000176204">
    <property type="component" value="Chromosome I"/>
</dbReference>
<proteinExistence type="predicted"/>
<dbReference type="AlphaFoldDB" id="A0A1C7P962"/>
<dbReference type="EMBL" id="LT629973">
    <property type="protein sequence ID" value="SEH93217.1"/>
    <property type="molecule type" value="Genomic_DNA"/>
</dbReference>